<sequence>MSGCLTVSSAASGELAAAAGVGADGGVGAAVVVGRAAAVAGDAVPPHGAVADVPALEQQPPRPLRLHHQLLRRLLDVHRAAALGAGERLHRRLHEARPLVDDVQVGDVEGERRRSVGLSEEEDEEEEVEPALIDDHWRHFDVGCYGLRY</sequence>
<proteinExistence type="predicted"/>
<dbReference type="AlphaFoldDB" id="A0A484N0M1"/>
<organism evidence="1 2">
    <name type="scientific">Cuscuta campestris</name>
    <dbReference type="NCBI Taxonomy" id="132261"/>
    <lineage>
        <taxon>Eukaryota</taxon>
        <taxon>Viridiplantae</taxon>
        <taxon>Streptophyta</taxon>
        <taxon>Embryophyta</taxon>
        <taxon>Tracheophyta</taxon>
        <taxon>Spermatophyta</taxon>
        <taxon>Magnoliopsida</taxon>
        <taxon>eudicotyledons</taxon>
        <taxon>Gunneridae</taxon>
        <taxon>Pentapetalae</taxon>
        <taxon>asterids</taxon>
        <taxon>lamiids</taxon>
        <taxon>Solanales</taxon>
        <taxon>Convolvulaceae</taxon>
        <taxon>Cuscuteae</taxon>
        <taxon>Cuscuta</taxon>
        <taxon>Cuscuta subgen. Grammica</taxon>
        <taxon>Cuscuta sect. Cleistogrammica</taxon>
    </lineage>
</organism>
<reference evidence="1 2" key="1">
    <citation type="submission" date="2018-04" db="EMBL/GenBank/DDBJ databases">
        <authorList>
            <person name="Vogel A."/>
        </authorList>
    </citation>
    <scope>NUCLEOTIDE SEQUENCE [LARGE SCALE GENOMIC DNA]</scope>
</reference>
<evidence type="ECO:0000313" key="1">
    <source>
        <dbReference type="EMBL" id="VFQ93798.1"/>
    </source>
</evidence>
<keyword evidence="2" id="KW-1185">Reference proteome</keyword>
<evidence type="ECO:0000313" key="2">
    <source>
        <dbReference type="Proteomes" id="UP000595140"/>
    </source>
</evidence>
<gene>
    <name evidence="1" type="ORF">CCAM_LOCUS35574</name>
</gene>
<dbReference type="Proteomes" id="UP000595140">
    <property type="component" value="Unassembled WGS sequence"/>
</dbReference>
<name>A0A484N0M1_9ASTE</name>
<dbReference type="EMBL" id="OOIL02005040">
    <property type="protein sequence ID" value="VFQ93798.1"/>
    <property type="molecule type" value="Genomic_DNA"/>
</dbReference>
<accession>A0A484N0M1</accession>
<protein>
    <submittedName>
        <fullName evidence="1">Uncharacterized protein</fullName>
    </submittedName>
</protein>